<sequence>MMLQKQDIFTPACLPFHCSSAGYPANDKRGFCAAEVI</sequence>
<organism evidence="2 4">
    <name type="scientific">Heyndrickxia coagulans</name>
    <name type="common">Weizmannia coagulans</name>
    <dbReference type="NCBI Taxonomy" id="1398"/>
    <lineage>
        <taxon>Bacteria</taxon>
        <taxon>Bacillati</taxon>
        <taxon>Bacillota</taxon>
        <taxon>Bacilli</taxon>
        <taxon>Bacillales</taxon>
        <taxon>Bacillaceae</taxon>
        <taxon>Heyndrickxia</taxon>
    </lineage>
</organism>
<protein>
    <submittedName>
        <fullName evidence="2">Uncharacterized protein</fullName>
    </submittedName>
</protein>
<comment type="caution">
    <text evidence="2">The sequence shown here is derived from an EMBL/GenBank/DDBJ whole genome shotgun (WGS) entry which is preliminary data.</text>
</comment>
<dbReference type="PATRIC" id="fig|1398.25.peg.3566"/>
<dbReference type="EMBL" id="LQYG01000003">
    <property type="protein sequence ID" value="KYC66935.1"/>
    <property type="molecule type" value="Genomic_DNA"/>
</dbReference>
<dbReference type="Proteomes" id="UP000075304">
    <property type="component" value="Unassembled WGS sequence"/>
</dbReference>
<dbReference type="Proteomes" id="UP000075288">
    <property type="component" value="Unassembled WGS sequence"/>
</dbReference>
<evidence type="ECO:0000313" key="1">
    <source>
        <dbReference type="EMBL" id="KYC66935.1"/>
    </source>
</evidence>
<reference evidence="3 4" key="1">
    <citation type="submission" date="2016-01" db="EMBL/GenBank/DDBJ databases">
        <title>Genome Sequences of Twelve Sporeforming Bacillus Species Isolated from Foods.</title>
        <authorList>
            <person name="Berendsen E.M."/>
            <person name="Wells-Bennik M.H."/>
            <person name="Krawcyk A.O."/>
            <person name="De Jong A."/>
            <person name="Holsappel S."/>
            <person name="Eijlander R.T."/>
            <person name="Kuipers O.P."/>
        </authorList>
    </citation>
    <scope>NUCLEOTIDE SEQUENCE [LARGE SCALE GENOMIC DNA]</scope>
    <source>
        <strain evidence="1 3">B4098</strain>
        <strain evidence="2 4">B4099</strain>
    </source>
</reference>
<name>A0A150KDU1_HEYCO</name>
<gene>
    <name evidence="1" type="ORF">B4098_2272</name>
    <name evidence="2" type="ORF">B4099_2410</name>
</gene>
<evidence type="ECO:0000313" key="4">
    <source>
        <dbReference type="Proteomes" id="UP000075304"/>
    </source>
</evidence>
<evidence type="ECO:0000313" key="3">
    <source>
        <dbReference type="Proteomes" id="UP000075288"/>
    </source>
</evidence>
<proteinExistence type="predicted"/>
<accession>A0A150KDU1</accession>
<dbReference type="EMBL" id="LQYI01000070">
    <property type="protein sequence ID" value="KYC67532.1"/>
    <property type="molecule type" value="Genomic_DNA"/>
</dbReference>
<evidence type="ECO:0000313" key="2">
    <source>
        <dbReference type="EMBL" id="KYC67532.1"/>
    </source>
</evidence>
<dbReference type="AlphaFoldDB" id="A0A150KDU1"/>